<evidence type="ECO:0000256" key="22">
    <source>
        <dbReference type="ARBA" id="ARBA00069887"/>
    </source>
</evidence>
<dbReference type="FunFam" id="1.20.1420.30:FF:000015">
    <property type="entry name" value="sodium/potassium/calcium exchanger 5 isoform X2"/>
    <property type="match status" value="1"/>
</dbReference>
<comment type="subcellular location">
    <subcellularLocation>
        <location evidence="1">Golgi apparatus</location>
        <location evidence="1">trans-Golgi network membrane</location>
        <topology evidence="1">Multi-pass membrane protein</topology>
    </subcellularLocation>
    <subcellularLocation>
        <location evidence="2">Melanosome</location>
    </subcellularLocation>
</comment>
<dbReference type="OrthoDB" id="2127281at2759"/>
<gene>
    <name evidence="28" type="ORF">MELIAE_LOCUS8070</name>
</gene>
<evidence type="ECO:0000256" key="1">
    <source>
        <dbReference type="ARBA" id="ARBA00004166"/>
    </source>
</evidence>
<feature type="transmembrane region" description="Helical" evidence="26">
    <location>
        <begin position="104"/>
        <end position="130"/>
    </location>
</feature>
<keyword evidence="18 26" id="KW-0472">Membrane</keyword>
<dbReference type="GO" id="GO:0015293">
    <property type="term" value="F:symporter activity"/>
    <property type="evidence" value="ECO:0007669"/>
    <property type="project" value="UniProtKB-KW"/>
</dbReference>
<dbReference type="InterPro" id="IPR044880">
    <property type="entry name" value="NCX_ion-bd_dom_sf"/>
</dbReference>
<reference evidence="28" key="1">
    <citation type="submission" date="2021-12" db="EMBL/GenBank/DDBJ databases">
        <authorList>
            <person name="King R."/>
        </authorList>
    </citation>
    <scope>NUCLEOTIDE SEQUENCE</scope>
</reference>
<keyword evidence="15" id="KW-0333">Golgi apparatus</keyword>
<evidence type="ECO:0000256" key="15">
    <source>
        <dbReference type="ARBA" id="ARBA00023034"/>
    </source>
</evidence>
<feature type="transmembrane region" description="Helical" evidence="26">
    <location>
        <begin position="331"/>
        <end position="352"/>
    </location>
</feature>
<feature type="transmembrane region" description="Helical" evidence="26">
    <location>
        <begin position="74"/>
        <end position="98"/>
    </location>
</feature>
<evidence type="ECO:0000256" key="24">
    <source>
        <dbReference type="ARBA" id="ARBA00082809"/>
    </source>
</evidence>
<keyword evidence="7" id="KW-0109">Calcium transport</keyword>
<keyword evidence="29" id="KW-1185">Reference proteome</keyword>
<comment type="catalytic activity">
    <reaction evidence="20">
        <text>Ca(2+)(out) + K(+)(out) + 4 Na(+)(in) = Ca(2+)(in) + K(+)(in) + 4 Na(+)(out)</text>
        <dbReference type="Rhea" id="RHEA:69967"/>
        <dbReference type="ChEBI" id="CHEBI:29101"/>
        <dbReference type="ChEBI" id="CHEBI:29103"/>
        <dbReference type="ChEBI" id="CHEBI:29108"/>
    </reaction>
</comment>
<keyword evidence="11" id="KW-0106">Calcium</keyword>
<keyword evidence="8" id="KW-0716">Sensory transduction</keyword>
<evidence type="ECO:0000256" key="8">
    <source>
        <dbReference type="ARBA" id="ARBA00022606"/>
    </source>
</evidence>
<dbReference type="PANTHER" id="PTHR10846:SF70">
    <property type="entry name" value="ZYDECO, ISOFORM F"/>
    <property type="match status" value="1"/>
</dbReference>
<dbReference type="AlphaFoldDB" id="A0A9P0FJR6"/>
<dbReference type="EMBL" id="OV121136">
    <property type="protein sequence ID" value="CAH0557323.1"/>
    <property type="molecule type" value="Genomic_DNA"/>
</dbReference>
<feature type="transmembrane region" description="Helical" evidence="26">
    <location>
        <begin position="364"/>
        <end position="384"/>
    </location>
</feature>
<dbReference type="FunFam" id="1.20.1420.30:FF:000009">
    <property type="entry name" value="sodium/potassium/calcium exchanger 5 isoform X2"/>
    <property type="match status" value="1"/>
</dbReference>
<evidence type="ECO:0000256" key="19">
    <source>
        <dbReference type="ARBA" id="ARBA00023201"/>
    </source>
</evidence>
<evidence type="ECO:0000259" key="27">
    <source>
        <dbReference type="Pfam" id="PF01699"/>
    </source>
</evidence>
<feature type="compositionally biased region" description="Basic and acidic residues" evidence="25">
    <location>
        <begin position="232"/>
        <end position="246"/>
    </location>
</feature>
<sequence length="497" mass="54565">MDFETLASGLNCTPPAIDDFPRDFFNEEQRQGGAVAVHVLVSLYLFVALAVVCDKFFVPAVEKICHALNMSSDVAGATFMAAATSAPELFVNVIGTFITEGDIGVGTIVGSAVFNILAVAACCGIGAGMCGVKVVPLDWWPLTRDCLAYGITVSILICIIHDERVEWYEALILVLLYTVYILIMYFDKSIQRFVRGSLRHAQKHSRSHSSASTKSKTQSIEAVEAHLPLRPPSEKEAQNDAEERPPAHLNGSVKVAVPEPAETDEMNNKVVDGNICGEKDEPRHSIWKWPSGRSTFTKATWILTWPIHLVFYFTIPDCEDPKFKKWFSMTFVMCIVWIGSLSYIVAWMITIIGDTLKIPDSVMGITFLAAGTSVPEAVSSVIVAKQGHGSMGISNSIGSNTFDILLCLGLPWFIKATFMPTIAGKHWVGINSAGIEYSAISLLSSLLMLYVVFALNKFKLDKKVGRICLLMYAIFLILASLIELNAFFRVNLPTCGR</sequence>
<feature type="domain" description="Sodium/calcium exchanger membrane region" evidence="27">
    <location>
        <begin position="39"/>
        <end position="185"/>
    </location>
</feature>
<dbReference type="Pfam" id="PF01699">
    <property type="entry name" value="Na_Ca_ex"/>
    <property type="match status" value="2"/>
</dbReference>
<evidence type="ECO:0000256" key="9">
    <source>
        <dbReference type="ARBA" id="ARBA00022692"/>
    </source>
</evidence>
<dbReference type="GO" id="GO:0005886">
    <property type="term" value="C:plasma membrane"/>
    <property type="evidence" value="ECO:0007669"/>
    <property type="project" value="TreeGrafter"/>
</dbReference>
<evidence type="ECO:0000313" key="29">
    <source>
        <dbReference type="Proteomes" id="UP001154078"/>
    </source>
</evidence>
<keyword evidence="9 26" id="KW-0812">Transmembrane</keyword>
<accession>A0A9P0FJR6</accession>
<keyword evidence="16" id="KW-0915">Sodium</keyword>
<keyword evidence="14 26" id="KW-1133">Transmembrane helix</keyword>
<evidence type="ECO:0000256" key="7">
    <source>
        <dbReference type="ARBA" id="ARBA00022568"/>
    </source>
</evidence>
<evidence type="ECO:0000256" key="3">
    <source>
        <dbReference type="ARBA" id="ARBA00005364"/>
    </source>
</evidence>
<evidence type="ECO:0000256" key="23">
    <source>
        <dbReference type="ARBA" id="ARBA00081356"/>
    </source>
</evidence>
<keyword evidence="19" id="KW-0739">Sodium transport</keyword>
<dbReference type="GO" id="GO:0006874">
    <property type="term" value="P:intracellular calcium ion homeostasis"/>
    <property type="evidence" value="ECO:0007669"/>
    <property type="project" value="TreeGrafter"/>
</dbReference>
<evidence type="ECO:0000256" key="6">
    <source>
        <dbReference type="ARBA" id="ARBA00022538"/>
    </source>
</evidence>
<dbReference type="GO" id="GO:0005794">
    <property type="term" value="C:Golgi apparatus"/>
    <property type="evidence" value="ECO:0007669"/>
    <property type="project" value="UniProtKB-SubCell"/>
</dbReference>
<feature type="transmembrane region" description="Helical" evidence="26">
    <location>
        <begin position="167"/>
        <end position="186"/>
    </location>
</feature>
<dbReference type="NCBIfam" id="TIGR00367">
    <property type="entry name" value="calcium/sodium antiporter"/>
    <property type="match status" value="1"/>
</dbReference>
<evidence type="ECO:0000256" key="4">
    <source>
        <dbReference type="ARBA" id="ARBA00022448"/>
    </source>
</evidence>
<keyword evidence="6" id="KW-0633">Potassium transport</keyword>
<evidence type="ECO:0000256" key="21">
    <source>
        <dbReference type="ARBA" id="ARBA00058187"/>
    </source>
</evidence>
<keyword evidence="12" id="KW-0769">Symport</keyword>
<evidence type="ECO:0000256" key="17">
    <source>
        <dbReference type="ARBA" id="ARBA00023065"/>
    </source>
</evidence>
<feature type="transmembrane region" description="Helical" evidence="26">
    <location>
        <begin position="142"/>
        <end position="161"/>
    </location>
</feature>
<dbReference type="Gene3D" id="1.20.1420.30">
    <property type="entry name" value="NCX, central ion-binding region"/>
    <property type="match status" value="2"/>
</dbReference>
<evidence type="ECO:0000256" key="10">
    <source>
        <dbReference type="ARBA" id="ARBA00022729"/>
    </source>
</evidence>
<name>A0A9P0FJR6_BRAAE</name>
<dbReference type="GO" id="GO:0005262">
    <property type="term" value="F:calcium channel activity"/>
    <property type="evidence" value="ECO:0007669"/>
    <property type="project" value="TreeGrafter"/>
</dbReference>
<keyword evidence="4" id="KW-0813">Transport</keyword>
<keyword evidence="10" id="KW-0732">Signal</keyword>
<comment type="similarity">
    <text evidence="3">Belongs to the Ca(2+):cation antiporter (CaCA) (TC 2.A.19) family. SLC24A subfamily.</text>
</comment>
<evidence type="ECO:0000256" key="2">
    <source>
        <dbReference type="ARBA" id="ARBA00004223"/>
    </source>
</evidence>
<keyword evidence="5" id="KW-0050">Antiport</keyword>
<evidence type="ECO:0000256" key="20">
    <source>
        <dbReference type="ARBA" id="ARBA00033627"/>
    </source>
</evidence>
<keyword evidence="17" id="KW-0406">Ion transport</keyword>
<feature type="region of interest" description="Disordered" evidence="25">
    <location>
        <begin position="231"/>
        <end position="253"/>
    </location>
</feature>
<evidence type="ECO:0000256" key="18">
    <source>
        <dbReference type="ARBA" id="ARBA00023136"/>
    </source>
</evidence>
<feature type="transmembrane region" description="Helical" evidence="26">
    <location>
        <begin position="467"/>
        <end position="488"/>
    </location>
</feature>
<comment type="function">
    <text evidence="21">Calcium, potassium:sodium antiporter that transports 1 Ca(2+) and 1 K(+) to the melanosome in exchange for 4 cytoplasmic Na(+). Involved in pigmentation, possibly by participating in ion transport in melanosomes. Predominant sodium-calcium exchanger in melanocytes.</text>
</comment>
<organism evidence="28 29">
    <name type="scientific">Brassicogethes aeneus</name>
    <name type="common">Rape pollen beetle</name>
    <name type="synonym">Meligethes aeneus</name>
    <dbReference type="NCBI Taxonomy" id="1431903"/>
    <lineage>
        <taxon>Eukaryota</taxon>
        <taxon>Metazoa</taxon>
        <taxon>Ecdysozoa</taxon>
        <taxon>Arthropoda</taxon>
        <taxon>Hexapoda</taxon>
        <taxon>Insecta</taxon>
        <taxon>Pterygota</taxon>
        <taxon>Neoptera</taxon>
        <taxon>Endopterygota</taxon>
        <taxon>Coleoptera</taxon>
        <taxon>Polyphaga</taxon>
        <taxon>Cucujiformia</taxon>
        <taxon>Nitidulidae</taxon>
        <taxon>Meligethinae</taxon>
        <taxon>Brassicogethes</taxon>
    </lineage>
</organism>
<evidence type="ECO:0000256" key="16">
    <source>
        <dbReference type="ARBA" id="ARBA00023053"/>
    </source>
</evidence>
<evidence type="ECO:0000256" key="12">
    <source>
        <dbReference type="ARBA" id="ARBA00022847"/>
    </source>
</evidence>
<evidence type="ECO:0000256" key="14">
    <source>
        <dbReference type="ARBA" id="ARBA00022989"/>
    </source>
</evidence>
<dbReference type="InterPro" id="IPR004837">
    <property type="entry name" value="NaCa_Exmemb"/>
</dbReference>
<keyword evidence="13" id="KW-0630">Potassium</keyword>
<protein>
    <recommendedName>
        <fullName evidence="22">Sodium/potassium/calcium exchanger 5</fullName>
    </recommendedName>
    <alternativeName>
        <fullName evidence="23">Na(+)/K(+)/Ca(2+)-exchange protein 5</fullName>
    </alternativeName>
    <alternativeName>
        <fullName evidence="24">Solute carrier family 24 member 5</fullName>
    </alternativeName>
</protein>
<dbReference type="PANTHER" id="PTHR10846">
    <property type="entry name" value="SODIUM/POTASSIUM/CALCIUM EXCHANGER"/>
    <property type="match status" value="1"/>
</dbReference>
<dbReference type="GO" id="GO:0008273">
    <property type="term" value="F:calcium, potassium:sodium antiporter activity"/>
    <property type="evidence" value="ECO:0007669"/>
    <property type="project" value="TreeGrafter"/>
</dbReference>
<evidence type="ECO:0000256" key="13">
    <source>
        <dbReference type="ARBA" id="ARBA00022958"/>
    </source>
</evidence>
<evidence type="ECO:0000313" key="28">
    <source>
        <dbReference type="EMBL" id="CAH0557323.1"/>
    </source>
</evidence>
<feature type="transmembrane region" description="Helical" evidence="26">
    <location>
        <begin position="434"/>
        <end position="455"/>
    </location>
</feature>
<feature type="domain" description="Sodium/calcium exchanger membrane region" evidence="27">
    <location>
        <begin position="329"/>
        <end position="479"/>
    </location>
</feature>
<proteinExistence type="inferred from homology"/>
<evidence type="ECO:0000256" key="11">
    <source>
        <dbReference type="ARBA" id="ARBA00022837"/>
    </source>
</evidence>
<feature type="transmembrane region" description="Helical" evidence="26">
    <location>
        <begin position="33"/>
        <end position="53"/>
    </location>
</feature>
<dbReference type="InterPro" id="IPR004481">
    <property type="entry name" value="K/Na/Ca-exchanger"/>
</dbReference>
<evidence type="ECO:0000256" key="5">
    <source>
        <dbReference type="ARBA" id="ARBA00022449"/>
    </source>
</evidence>
<evidence type="ECO:0000256" key="25">
    <source>
        <dbReference type="SAM" id="MobiDB-lite"/>
    </source>
</evidence>
<evidence type="ECO:0000256" key="26">
    <source>
        <dbReference type="SAM" id="Phobius"/>
    </source>
</evidence>
<dbReference type="Proteomes" id="UP001154078">
    <property type="component" value="Chromosome 5"/>
</dbReference>